<proteinExistence type="predicted"/>
<dbReference type="PRINTS" id="PR00344">
    <property type="entry name" value="BCTRLSENSOR"/>
</dbReference>
<organism evidence="10 11">
    <name type="scientific">Neoarthrinium moseri</name>
    <dbReference type="NCBI Taxonomy" id="1658444"/>
    <lineage>
        <taxon>Eukaryota</taxon>
        <taxon>Fungi</taxon>
        <taxon>Dikarya</taxon>
        <taxon>Ascomycota</taxon>
        <taxon>Pezizomycotina</taxon>
        <taxon>Sordariomycetes</taxon>
        <taxon>Xylariomycetidae</taxon>
        <taxon>Amphisphaeriales</taxon>
        <taxon>Apiosporaceae</taxon>
        <taxon>Neoarthrinium</taxon>
    </lineage>
</organism>
<dbReference type="GO" id="GO:0009927">
    <property type="term" value="F:histidine phosphotransfer kinase activity"/>
    <property type="evidence" value="ECO:0007669"/>
    <property type="project" value="TreeGrafter"/>
</dbReference>
<evidence type="ECO:0000256" key="4">
    <source>
        <dbReference type="ARBA" id="ARBA00022679"/>
    </source>
</evidence>
<accession>A0A9Q0ARA7</accession>
<gene>
    <name evidence="10" type="ORF">JX265_004883</name>
</gene>
<keyword evidence="5" id="KW-0418">Kinase</keyword>
<dbReference type="InterPro" id="IPR001789">
    <property type="entry name" value="Sig_transdc_resp-reg_receiver"/>
</dbReference>
<dbReference type="Proteomes" id="UP000829685">
    <property type="component" value="Unassembled WGS sequence"/>
</dbReference>
<dbReference type="InterPro" id="IPR003594">
    <property type="entry name" value="HATPase_dom"/>
</dbReference>
<dbReference type="CDD" id="cd17546">
    <property type="entry name" value="REC_hyHK_CKI1_RcsC-like"/>
    <property type="match status" value="1"/>
</dbReference>
<feature type="domain" description="Histidine kinase" evidence="8">
    <location>
        <begin position="605"/>
        <end position="890"/>
    </location>
</feature>
<dbReference type="Gene3D" id="3.40.50.2300">
    <property type="match status" value="1"/>
</dbReference>
<dbReference type="Gene3D" id="3.30.450.40">
    <property type="match status" value="1"/>
</dbReference>
<feature type="region of interest" description="Disordered" evidence="7">
    <location>
        <begin position="401"/>
        <end position="432"/>
    </location>
</feature>
<keyword evidence="11" id="KW-1185">Reference proteome</keyword>
<dbReference type="InterPro" id="IPR036097">
    <property type="entry name" value="HisK_dim/P_sf"/>
</dbReference>
<evidence type="ECO:0000256" key="3">
    <source>
        <dbReference type="ARBA" id="ARBA00022553"/>
    </source>
</evidence>
<evidence type="ECO:0000313" key="10">
    <source>
        <dbReference type="EMBL" id="KAI1874675.1"/>
    </source>
</evidence>
<dbReference type="SUPFAM" id="SSF47384">
    <property type="entry name" value="Homodimeric domain of signal transducing histidine kinase"/>
    <property type="match status" value="1"/>
</dbReference>
<feature type="compositionally biased region" description="Polar residues" evidence="7">
    <location>
        <begin position="407"/>
        <end position="418"/>
    </location>
</feature>
<evidence type="ECO:0000256" key="7">
    <source>
        <dbReference type="SAM" id="MobiDB-lite"/>
    </source>
</evidence>
<dbReference type="GO" id="GO:0005886">
    <property type="term" value="C:plasma membrane"/>
    <property type="evidence" value="ECO:0007669"/>
    <property type="project" value="TreeGrafter"/>
</dbReference>
<dbReference type="InterPro" id="IPR003018">
    <property type="entry name" value="GAF"/>
</dbReference>
<feature type="modified residue" description="4-aspartylphosphate" evidence="6">
    <location>
        <position position="1184"/>
    </location>
</feature>
<feature type="compositionally biased region" description="Basic residues" evidence="7">
    <location>
        <begin position="669"/>
        <end position="679"/>
    </location>
</feature>
<evidence type="ECO:0000256" key="2">
    <source>
        <dbReference type="ARBA" id="ARBA00012438"/>
    </source>
</evidence>
<protein>
    <recommendedName>
        <fullName evidence="2">histidine kinase</fullName>
        <ecNumber evidence="2">2.7.13.3</ecNumber>
    </recommendedName>
</protein>
<dbReference type="InterPro" id="IPR005467">
    <property type="entry name" value="His_kinase_dom"/>
</dbReference>
<dbReference type="InterPro" id="IPR036890">
    <property type="entry name" value="HATPase_C_sf"/>
</dbReference>
<feature type="region of interest" description="Disordered" evidence="7">
    <location>
        <begin position="481"/>
        <end position="522"/>
    </location>
</feature>
<dbReference type="InterPro" id="IPR003661">
    <property type="entry name" value="HisK_dim/P_dom"/>
</dbReference>
<dbReference type="Pfam" id="PF02518">
    <property type="entry name" value="HATPase_c"/>
    <property type="match status" value="1"/>
</dbReference>
<feature type="compositionally biased region" description="Polar residues" evidence="7">
    <location>
        <begin position="1050"/>
        <end position="1079"/>
    </location>
</feature>
<dbReference type="Gene3D" id="3.30.565.10">
    <property type="entry name" value="Histidine kinase-like ATPase, C-terminal domain"/>
    <property type="match status" value="1"/>
</dbReference>
<evidence type="ECO:0000313" key="11">
    <source>
        <dbReference type="Proteomes" id="UP000829685"/>
    </source>
</evidence>
<dbReference type="GO" id="GO:0000155">
    <property type="term" value="F:phosphorelay sensor kinase activity"/>
    <property type="evidence" value="ECO:0007669"/>
    <property type="project" value="InterPro"/>
</dbReference>
<dbReference type="SMART" id="SM00448">
    <property type="entry name" value="REC"/>
    <property type="match status" value="1"/>
</dbReference>
<dbReference type="Gene3D" id="1.10.287.130">
    <property type="match status" value="1"/>
</dbReference>
<comment type="caution">
    <text evidence="10">The sequence shown here is derived from an EMBL/GenBank/DDBJ whole genome shotgun (WGS) entry which is preliminary data.</text>
</comment>
<dbReference type="SMART" id="SM00388">
    <property type="entry name" value="HisKA"/>
    <property type="match status" value="1"/>
</dbReference>
<dbReference type="EMBL" id="JAFIMR010000009">
    <property type="protein sequence ID" value="KAI1874675.1"/>
    <property type="molecule type" value="Genomic_DNA"/>
</dbReference>
<dbReference type="Pfam" id="PF00072">
    <property type="entry name" value="Response_reg"/>
    <property type="match status" value="1"/>
</dbReference>
<sequence>MAKIVSEAAREREALKYATVFCHLADAAASPKQASALASTSSGDCGLTAFAQLGVLRLGAARCLISIFDQRNQYVVAEATPSSALTPNASQPDELWLGCTAIPRSSSVCGHLLTTDVEQSTERPNALSTALPVSVIPDLTKDPRFQGEAHVLGSPRNRFYAGVPLRTSRGIHIGAYGIFDDKPRDGLDPLQIEFMRLMSQAVMSHLELRRSAESSGRSERMVRGIGSFVEGRSTMSNLWRGTNPAAFEQNSVEGKLNSNQQLIQQANADRDLSLNKTAEGVSRAMANNATIPPFQKPASASGRESKGDNPSPSPPLHDAREGGSSGQDTRSATDETTALTKFTLHSGGSVTSIAAKSFADELHTVEFRETFGRASNIIRESIEVEGVAFLDAMVDTFGGLVPKDGGSETTSSDSQPDGSGSEGDQGKKEEPEQKICKIIGFSTSDASSVDGKVNDNYQLNISQNFLRTLIRRYPTGKTFTFDNEGDIVSGDSEEDPTHVSDPDATSPQVSLQERKRKVTQSRQSESAVLTSVLKGARSIAMVPLWDPVREKWHATAFVWTKSPDRIFSIEKEISYLRAFGATIMAEISRLEAANSEKTKSDLLGSLSHELRSPLHGVLAGIDLMQETEVDAFQGDTLHSMESCGRTLLDVIEHLLDFSKLNRFVQSAKAQKKNRKHGNRQLKDQQQSFESKMTPLAIDVDLSVLIEETVESVHAGFNYGHSRRDQSSQAHSQESLYNQGSFTYQADQGAVRASNGAVSIYLDIDANVKWTRHIQPGGLRRIIMNILGNSMKYTDTGYIIVKMRQIKVPLKRNRYQTNLKLTVTDSGKGIGPDFLRDKLFTPFSQEDSLQPGTGLGLSLIQQIITLLKGSIAVESQLGRGTSIEVTVPLPPAPAETAAEHSGSLGSSVACLKGLRVSLRGFKESPDTSGLPHCPAPIERQLLATSCQTWLQLEIVPEDSEETRPDCIICSDLSLDEIVQKSPRLLPPIVVVCQNGTVARGLSQKYRLESSTDFVEFIAQPIGPHKLSKALLLAMERWKKFTTSFTVPANAIATPSSEPSAVDPASSTNRGPHSSSPSQPILTLPLNPLVDTVADQPTKDHNESGSVHPAIAATQTHATNSDPETDSNGSQALTDFLLVDDNKINLQILSAFMKKMKRPYDIAHDGLEALQTYSSTPGHFRCVLMDISMPVMDGLEATRRIREFEQARQLPRSLIVALTGMASTKVQQEAFGSGVDFFLPKPVRLNQLTELLRDKGLDLA</sequence>
<feature type="domain" description="Response regulatory" evidence="9">
    <location>
        <begin position="1133"/>
        <end position="1254"/>
    </location>
</feature>
<dbReference type="PROSITE" id="PS50109">
    <property type="entry name" value="HIS_KIN"/>
    <property type="match status" value="1"/>
</dbReference>
<evidence type="ECO:0000256" key="1">
    <source>
        <dbReference type="ARBA" id="ARBA00000085"/>
    </source>
</evidence>
<dbReference type="SUPFAM" id="SSF55874">
    <property type="entry name" value="ATPase domain of HSP90 chaperone/DNA topoisomerase II/histidine kinase"/>
    <property type="match status" value="1"/>
</dbReference>
<dbReference type="PROSITE" id="PS50110">
    <property type="entry name" value="RESPONSE_REGULATORY"/>
    <property type="match status" value="1"/>
</dbReference>
<keyword evidence="4" id="KW-0808">Transferase</keyword>
<evidence type="ECO:0000259" key="8">
    <source>
        <dbReference type="PROSITE" id="PS50109"/>
    </source>
</evidence>
<dbReference type="PANTHER" id="PTHR43047:SF72">
    <property type="entry name" value="OSMOSENSING HISTIDINE PROTEIN KINASE SLN1"/>
    <property type="match status" value="1"/>
</dbReference>
<dbReference type="EC" id="2.7.13.3" evidence="2"/>
<comment type="catalytic activity">
    <reaction evidence="1">
        <text>ATP + protein L-histidine = ADP + protein N-phospho-L-histidine.</text>
        <dbReference type="EC" id="2.7.13.3"/>
    </reaction>
</comment>
<dbReference type="InterPro" id="IPR029016">
    <property type="entry name" value="GAF-like_dom_sf"/>
</dbReference>
<dbReference type="SUPFAM" id="SSF55781">
    <property type="entry name" value="GAF domain-like"/>
    <property type="match status" value="1"/>
</dbReference>
<reference evidence="10" key="1">
    <citation type="submission" date="2021-03" db="EMBL/GenBank/DDBJ databases">
        <title>Revisited historic fungal species revealed as producer of novel bioactive compounds through whole genome sequencing and comparative genomics.</title>
        <authorList>
            <person name="Vignolle G.A."/>
            <person name="Hochenegger N."/>
            <person name="Mach R.L."/>
            <person name="Mach-Aigner A.R."/>
            <person name="Javad Rahimi M."/>
            <person name="Salim K.A."/>
            <person name="Chan C.M."/>
            <person name="Lim L.B.L."/>
            <person name="Cai F."/>
            <person name="Druzhinina I.S."/>
            <person name="U'Ren J.M."/>
            <person name="Derntl C."/>
        </authorList>
    </citation>
    <scope>NUCLEOTIDE SEQUENCE</scope>
    <source>
        <strain evidence="10">TUCIM 5799</strain>
    </source>
</reference>
<dbReference type="AlphaFoldDB" id="A0A9Q0ARA7"/>
<feature type="region of interest" description="Disordered" evidence="7">
    <location>
        <begin position="284"/>
        <end position="333"/>
    </location>
</feature>
<feature type="region of interest" description="Disordered" evidence="7">
    <location>
        <begin position="668"/>
        <end position="687"/>
    </location>
</feature>
<feature type="region of interest" description="Disordered" evidence="7">
    <location>
        <begin position="1050"/>
        <end position="1082"/>
    </location>
</feature>
<dbReference type="SMART" id="SM00387">
    <property type="entry name" value="HATPase_c"/>
    <property type="match status" value="1"/>
</dbReference>
<evidence type="ECO:0000259" key="9">
    <source>
        <dbReference type="PROSITE" id="PS50110"/>
    </source>
</evidence>
<dbReference type="InterPro" id="IPR011006">
    <property type="entry name" value="CheY-like_superfamily"/>
</dbReference>
<dbReference type="Pfam" id="PF00512">
    <property type="entry name" value="HisKA"/>
    <property type="match status" value="1"/>
</dbReference>
<dbReference type="CDD" id="cd00082">
    <property type="entry name" value="HisKA"/>
    <property type="match status" value="1"/>
</dbReference>
<dbReference type="Pfam" id="PF01590">
    <property type="entry name" value="GAF"/>
    <property type="match status" value="1"/>
</dbReference>
<dbReference type="InterPro" id="IPR004358">
    <property type="entry name" value="Sig_transdc_His_kin-like_C"/>
</dbReference>
<dbReference type="PANTHER" id="PTHR43047">
    <property type="entry name" value="TWO-COMPONENT HISTIDINE PROTEIN KINASE"/>
    <property type="match status" value="1"/>
</dbReference>
<keyword evidence="3 6" id="KW-0597">Phosphoprotein</keyword>
<evidence type="ECO:0000256" key="6">
    <source>
        <dbReference type="PROSITE-ProRule" id="PRU00169"/>
    </source>
</evidence>
<evidence type="ECO:0000256" key="5">
    <source>
        <dbReference type="ARBA" id="ARBA00022777"/>
    </source>
</evidence>
<dbReference type="FunFam" id="3.30.450.40:FF:000083">
    <property type="entry name" value="Sensor histidine kinase/response regulator, putative (AFU_orthologue AFUA_4G00660)"/>
    <property type="match status" value="1"/>
</dbReference>
<dbReference type="SUPFAM" id="SSF52172">
    <property type="entry name" value="CheY-like"/>
    <property type="match status" value="1"/>
</dbReference>
<name>A0A9Q0ARA7_9PEZI</name>